<dbReference type="PROSITE" id="PS51257">
    <property type="entry name" value="PROKAR_LIPOPROTEIN"/>
    <property type="match status" value="1"/>
</dbReference>
<dbReference type="InterPro" id="IPR058625">
    <property type="entry name" value="MdtA-like_BSH"/>
</dbReference>
<dbReference type="PANTHER" id="PTHR30469">
    <property type="entry name" value="MULTIDRUG RESISTANCE PROTEIN MDTA"/>
    <property type="match status" value="1"/>
</dbReference>
<dbReference type="GO" id="GO:0015562">
    <property type="term" value="F:efflux transmembrane transporter activity"/>
    <property type="evidence" value="ECO:0007669"/>
    <property type="project" value="TreeGrafter"/>
</dbReference>
<gene>
    <name evidence="3" type="ORF">H9863_04420</name>
</gene>
<dbReference type="Gene3D" id="2.40.420.20">
    <property type="match status" value="1"/>
</dbReference>
<comment type="similarity">
    <text evidence="1">Belongs to the membrane fusion protein (MFP) (TC 8.A.1) family.</text>
</comment>
<reference evidence="3" key="1">
    <citation type="journal article" date="2021" name="PeerJ">
        <title>Extensive microbial diversity within the chicken gut microbiome revealed by metagenomics and culture.</title>
        <authorList>
            <person name="Gilroy R."/>
            <person name="Ravi A."/>
            <person name="Getino M."/>
            <person name="Pursley I."/>
            <person name="Horton D.L."/>
            <person name="Alikhan N.F."/>
            <person name="Baker D."/>
            <person name="Gharbi K."/>
            <person name="Hall N."/>
            <person name="Watson M."/>
            <person name="Adriaenssens E.M."/>
            <person name="Foster-Nyarko E."/>
            <person name="Jarju S."/>
            <person name="Secka A."/>
            <person name="Antonio M."/>
            <person name="Oren A."/>
            <person name="Chaudhuri R.R."/>
            <person name="La Ragione R."/>
            <person name="Hildebrand F."/>
            <person name="Pallen M.J."/>
        </authorList>
    </citation>
    <scope>NUCLEOTIDE SEQUENCE</scope>
    <source>
        <strain evidence="3">23274</strain>
    </source>
</reference>
<dbReference type="NCBIfam" id="TIGR01730">
    <property type="entry name" value="RND_mfp"/>
    <property type="match status" value="1"/>
</dbReference>
<comment type="caution">
    <text evidence="3">The sequence shown here is derived from an EMBL/GenBank/DDBJ whole genome shotgun (WGS) entry which is preliminary data.</text>
</comment>
<dbReference type="Gene3D" id="1.10.287.470">
    <property type="entry name" value="Helix hairpin bin"/>
    <property type="match status" value="1"/>
</dbReference>
<evidence type="ECO:0000313" key="4">
    <source>
        <dbReference type="Proteomes" id="UP000824202"/>
    </source>
</evidence>
<sequence length="354" mass="39142">MNICKYCIVGGALLGLVACRSTAPADKPAVVVKTEPVQAWRLDMQTAYPGRIKAAADVDLSFRVAGPILRMEAEEGKFVRKGEVLAEIDPRDYALQFSATEAEYKQVKAEAERVIELYERKSVPVNDYDKAVSGLQQMTAKYHAHQNALRDTRLLAPFDGYVQKRYFEEGETVAAGLPVVSLINTQSFEVEIDIPASDYVRQQQFRSFSCEADVYPGKSFPLEIIEVKKKANLNQLYQVRLRLMPEKGYELAAGMSVNVTIGYEAEREALTEIPLSALLQQDGQSAVWVFEPETSVVARRAVKVREIRTDGCVVVDSGLAPGEIVVTAGVHKLKEGMKVELLKPVSRTNVGGLL</sequence>
<dbReference type="AlphaFoldDB" id="A0A9D1UZM9"/>
<dbReference type="Gene3D" id="2.40.30.170">
    <property type="match status" value="1"/>
</dbReference>
<dbReference type="EMBL" id="DXFT01000087">
    <property type="protein sequence ID" value="HIX03347.1"/>
    <property type="molecule type" value="Genomic_DNA"/>
</dbReference>
<dbReference type="GO" id="GO:1990281">
    <property type="term" value="C:efflux pump complex"/>
    <property type="evidence" value="ECO:0007669"/>
    <property type="project" value="TreeGrafter"/>
</dbReference>
<protein>
    <submittedName>
        <fullName evidence="3">Efflux RND transporter periplasmic adaptor subunit</fullName>
    </submittedName>
</protein>
<dbReference type="Pfam" id="PF25917">
    <property type="entry name" value="BSH_RND"/>
    <property type="match status" value="1"/>
</dbReference>
<dbReference type="SUPFAM" id="SSF111369">
    <property type="entry name" value="HlyD-like secretion proteins"/>
    <property type="match status" value="1"/>
</dbReference>
<organism evidence="3 4">
    <name type="scientific">Candidatus Odoribacter faecigallinarum</name>
    <dbReference type="NCBI Taxonomy" id="2838706"/>
    <lineage>
        <taxon>Bacteria</taxon>
        <taxon>Pseudomonadati</taxon>
        <taxon>Bacteroidota</taxon>
        <taxon>Bacteroidia</taxon>
        <taxon>Bacteroidales</taxon>
        <taxon>Odoribacteraceae</taxon>
        <taxon>Odoribacter</taxon>
    </lineage>
</organism>
<reference evidence="3" key="2">
    <citation type="submission" date="2021-04" db="EMBL/GenBank/DDBJ databases">
        <authorList>
            <person name="Gilroy R."/>
        </authorList>
    </citation>
    <scope>NUCLEOTIDE SEQUENCE</scope>
    <source>
        <strain evidence="3">23274</strain>
    </source>
</reference>
<accession>A0A9D1UZM9</accession>
<dbReference type="InterPro" id="IPR006143">
    <property type="entry name" value="RND_pump_MFP"/>
</dbReference>
<name>A0A9D1UZM9_9BACT</name>
<evidence type="ECO:0000313" key="3">
    <source>
        <dbReference type="EMBL" id="HIX03347.1"/>
    </source>
</evidence>
<feature type="domain" description="Multidrug resistance protein MdtA-like barrel-sandwich hybrid" evidence="2">
    <location>
        <begin position="58"/>
        <end position="177"/>
    </location>
</feature>
<evidence type="ECO:0000256" key="1">
    <source>
        <dbReference type="ARBA" id="ARBA00009477"/>
    </source>
</evidence>
<dbReference type="Proteomes" id="UP000824202">
    <property type="component" value="Unassembled WGS sequence"/>
</dbReference>
<dbReference type="PANTHER" id="PTHR30469:SF15">
    <property type="entry name" value="HLYD FAMILY OF SECRETION PROTEINS"/>
    <property type="match status" value="1"/>
</dbReference>
<evidence type="ECO:0000259" key="2">
    <source>
        <dbReference type="Pfam" id="PF25917"/>
    </source>
</evidence>
<proteinExistence type="inferred from homology"/>
<dbReference type="Gene3D" id="2.40.50.100">
    <property type="match status" value="1"/>
</dbReference>